<keyword evidence="10" id="KW-1185">Reference proteome</keyword>
<dbReference type="AlphaFoldDB" id="A0A9Q3W2K6"/>
<evidence type="ECO:0000259" key="8">
    <source>
        <dbReference type="Pfam" id="PF10502"/>
    </source>
</evidence>
<dbReference type="GO" id="GO:0016020">
    <property type="term" value="C:membrane"/>
    <property type="evidence" value="ECO:0007669"/>
    <property type="project" value="UniProtKB-SubCell"/>
</dbReference>
<comment type="subcellular location">
    <subcellularLocation>
        <location evidence="7">Membrane</location>
        <topology evidence="7">Multi-pass membrane protein</topology>
    </subcellularLocation>
</comment>
<feature type="transmembrane region" description="Helical" evidence="7">
    <location>
        <begin position="5"/>
        <end position="22"/>
    </location>
</feature>
<name>A0A9Q3W2K6_9GAMM</name>
<accession>A0A9Q3W2K6</accession>
<dbReference type="PANTHER" id="PTHR43390">
    <property type="entry name" value="SIGNAL PEPTIDASE I"/>
    <property type="match status" value="1"/>
</dbReference>
<dbReference type="GO" id="GO:0009003">
    <property type="term" value="F:signal peptidase activity"/>
    <property type="evidence" value="ECO:0007669"/>
    <property type="project" value="UniProtKB-EC"/>
</dbReference>
<keyword evidence="6 7" id="KW-0378">Hydrolase</keyword>
<comment type="catalytic activity">
    <reaction evidence="1 7">
        <text>Cleavage of hydrophobic, N-terminal signal or leader sequences from secreted and periplasmic proteins.</text>
        <dbReference type="EC" id="3.4.21.89"/>
    </reaction>
</comment>
<evidence type="ECO:0000256" key="1">
    <source>
        <dbReference type="ARBA" id="ARBA00000677"/>
    </source>
</evidence>
<dbReference type="Gene3D" id="2.10.109.10">
    <property type="entry name" value="Umud Fragment, subunit A"/>
    <property type="match status" value="1"/>
</dbReference>
<keyword evidence="5 7" id="KW-0645">Protease</keyword>
<evidence type="ECO:0000256" key="5">
    <source>
        <dbReference type="ARBA" id="ARBA00022670"/>
    </source>
</evidence>
<feature type="transmembrane region" description="Helical" evidence="7">
    <location>
        <begin position="54"/>
        <end position="73"/>
    </location>
</feature>
<proteinExistence type="inferred from homology"/>
<protein>
    <recommendedName>
        <fullName evidence="4 7">Signal peptidase I</fullName>
        <ecNumber evidence="3 7">3.4.21.89</ecNumber>
    </recommendedName>
</protein>
<dbReference type="GO" id="GO:0004252">
    <property type="term" value="F:serine-type endopeptidase activity"/>
    <property type="evidence" value="ECO:0007669"/>
    <property type="project" value="InterPro"/>
</dbReference>
<comment type="similarity">
    <text evidence="2 7">Belongs to the peptidase S26 family.</text>
</comment>
<organism evidence="9 10">
    <name type="scientific">Alloalcanivorax xenomutans</name>
    <dbReference type="NCBI Taxonomy" id="1094342"/>
    <lineage>
        <taxon>Bacteria</taxon>
        <taxon>Pseudomonadati</taxon>
        <taxon>Pseudomonadota</taxon>
        <taxon>Gammaproteobacteria</taxon>
        <taxon>Oceanospirillales</taxon>
        <taxon>Alcanivoracaceae</taxon>
        <taxon>Alloalcanivorax</taxon>
    </lineage>
</organism>
<keyword evidence="7" id="KW-0472">Membrane</keyword>
<gene>
    <name evidence="9" type="primary">lepB</name>
    <name evidence="9" type="ORF">LZG35_01185</name>
</gene>
<dbReference type="InterPro" id="IPR019756">
    <property type="entry name" value="Pept_S26A_signal_pept_1_Ser-AS"/>
</dbReference>
<evidence type="ECO:0000313" key="10">
    <source>
        <dbReference type="Proteomes" id="UP001107961"/>
    </source>
</evidence>
<feature type="domain" description="Peptidase S26" evidence="8">
    <location>
        <begin position="92"/>
        <end position="274"/>
    </location>
</feature>
<dbReference type="PRINTS" id="PR00727">
    <property type="entry name" value="LEADERPTASE"/>
</dbReference>
<dbReference type="PROSITE" id="PS00501">
    <property type="entry name" value="SPASE_I_1"/>
    <property type="match status" value="1"/>
</dbReference>
<dbReference type="PROSITE" id="PS00761">
    <property type="entry name" value="SPASE_I_3"/>
    <property type="match status" value="1"/>
</dbReference>
<keyword evidence="7" id="KW-0812">Transmembrane</keyword>
<dbReference type="EMBL" id="JAJVKT010000001">
    <property type="protein sequence ID" value="MCE7507232.1"/>
    <property type="molecule type" value="Genomic_DNA"/>
</dbReference>
<evidence type="ECO:0000256" key="7">
    <source>
        <dbReference type="RuleBase" id="RU362042"/>
    </source>
</evidence>
<dbReference type="GO" id="GO:0006465">
    <property type="term" value="P:signal peptide processing"/>
    <property type="evidence" value="ECO:0007669"/>
    <property type="project" value="InterPro"/>
</dbReference>
<dbReference type="InterPro" id="IPR019758">
    <property type="entry name" value="Pept_S26A_signal_pept_1_CS"/>
</dbReference>
<dbReference type="InterPro" id="IPR036286">
    <property type="entry name" value="LexA/Signal_pep-like_sf"/>
</dbReference>
<reference evidence="9" key="1">
    <citation type="submission" date="2022-01" db="EMBL/GenBank/DDBJ databases">
        <authorList>
            <person name="Karlyshev A.V."/>
            <person name="Jaspars M."/>
        </authorList>
    </citation>
    <scope>NUCLEOTIDE SEQUENCE</scope>
    <source>
        <strain evidence="9">AGSA3-2</strain>
    </source>
</reference>
<feature type="transmembrane region" description="Helical" evidence="7">
    <location>
        <begin position="85"/>
        <end position="106"/>
    </location>
</feature>
<evidence type="ECO:0000256" key="6">
    <source>
        <dbReference type="ARBA" id="ARBA00022801"/>
    </source>
</evidence>
<sequence length="274" mass="30760">MPNRWFAAVIGVLVPPLAFVYLSRWWWVLVYLLAMLAAGWADLTLAGRGAPSGLGLLVSAAASVQAFVLARRVRFDGRRRWFNTWWGTLSLPLAFVLVVFITRAFLFDLFRIPSSSMAPTLQPGGYAVMQRWGYGVYGAFGLTLHETEVAERTPPRRGELFVFRPLEMAGQLFVMRVIGLPGDHVQYANKQLIINGGRVLTVFRDEEGLADETLGGQSYSVQYLMTDGPGRRFDYVVPDGHFFVMGDNRDNSRDSRYLGMIPANNMIGRIVLSW</sequence>
<dbReference type="EC" id="3.4.21.89" evidence="3 7"/>
<dbReference type="Proteomes" id="UP001107961">
    <property type="component" value="Unassembled WGS sequence"/>
</dbReference>
<dbReference type="PANTHER" id="PTHR43390:SF1">
    <property type="entry name" value="CHLOROPLAST PROCESSING PEPTIDASE"/>
    <property type="match status" value="1"/>
</dbReference>
<dbReference type="InterPro" id="IPR000223">
    <property type="entry name" value="Pept_S26A_signal_pept_1"/>
</dbReference>
<dbReference type="CDD" id="cd06530">
    <property type="entry name" value="S26_SPase_I"/>
    <property type="match status" value="1"/>
</dbReference>
<evidence type="ECO:0000256" key="2">
    <source>
        <dbReference type="ARBA" id="ARBA00009370"/>
    </source>
</evidence>
<keyword evidence="7" id="KW-1133">Transmembrane helix</keyword>
<evidence type="ECO:0000313" key="9">
    <source>
        <dbReference type="EMBL" id="MCE7507232.1"/>
    </source>
</evidence>
<dbReference type="NCBIfam" id="TIGR02227">
    <property type="entry name" value="sigpep_I_bact"/>
    <property type="match status" value="1"/>
</dbReference>
<comment type="caution">
    <text evidence="9">The sequence shown here is derived from an EMBL/GenBank/DDBJ whole genome shotgun (WGS) entry which is preliminary data.</text>
</comment>
<dbReference type="InterPro" id="IPR019533">
    <property type="entry name" value="Peptidase_S26"/>
</dbReference>
<dbReference type="RefSeq" id="WP_233924645.1">
    <property type="nucleotide sequence ID" value="NZ_JAJVKT010000001.1"/>
</dbReference>
<dbReference type="Pfam" id="PF10502">
    <property type="entry name" value="Peptidase_S26"/>
    <property type="match status" value="1"/>
</dbReference>
<dbReference type="SUPFAM" id="SSF51306">
    <property type="entry name" value="LexA/Signal peptidase"/>
    <property type="match status" value="1"/>
</dbReference>
<evidence type="ECO:0000256" key="3">
    <source>
        <dbReference type="ARBA" id="ARBA00013208"/>
    </source>
</evidence>
<evidence type="ECO:0000256" key="4">
    <source>
        <dbReference type="ARBA" id="ARBA00019232"/>
    </source>
</evidence>